<evidence type="ECO:0000256" key="3">
    <source>
        <dbReference type="ARBA" id="ARBA00022807"/>
    </source>
</evidence>
<dbReference type="AlphaFoldDB" id="A0A8S1RMW6"/>
<feature type="domain" description="Ubiquitin-like protease family profile" evidence="4">
    <location>
        <begin position="201"/>
        <end position="375"/>
    </location>
</feature>
<evidence type="ECO:0000256" key="1">
    <source>
        <dbReference type="ARBA" id="ARBA00022670"/>
    </source>
</evidence>
<proteinExistence type="predicted"/>
<organism evidence="5 6">
    <name type="scientific">Paramecium sonneborni</name>
    <dbReference type="NCBI Taxonomy" id="65129"/>
    <lineage>
        <taxon>Eukaryota</taxon>
        <taxon>Sar</taxon>
        <taxon>Alveolata</taxon>
        <taxon>Ciliophora</taxon>
        <taxon>Intramacronucleata</taxon>
        <taxon>Oligohymenophorea</taxon>
        <taxon>Peniculida</taxon>
        <taxon>Parameciidae</taxon>
        <taxon>Paramecium</taxon>
    </lineage>
</organism>
<keyword evidence="1" id="KW-0645">Protease</keyword>
<dbReference type="GO" id="GO:0006508">
    <property type="term" value="P:proteolysis"/>
    <property type="evidence" value="ECO:0007669"/>
    <property type="project" value="UniProtKB-KW"/>
</dbReference>
<protein>
    <recommendedName>
        <fullName evidence="4">Ubiquitin-like protease family profile domain-containing protein</fullName>
    </recommendedName>
</protein>
<name>A0A8S1RMW6_9CILI</name>
<evidence type="ECO:0000256" key="2">
    <source>
        <dbReference type="ARBA" id="ARBA00022801"/>
    </source>
</evidence>
<gene>
    <name evidence="5" type="ORF">PSON_ATCC_30995.1.T2540011</name>
</gene>
<dbReference type="PANTHER" id="PTHR46468">
    <property type="entry name" value="SENTRIN-SPECIFIC PROTEASE 8"/>
    <property type="match status" value="1"/>
</dbReference>
<keyword evidence="6" id="KW-1185">Reference proteome</keyword>
<dbReference type="GO" id="GO:0000338">
    <property type="term" value="P:protein deneddylation"/>
    <property type="evidence" value="ECO:0007669"/>
    <property type="project" value="TreeGrafter"/>
</dbReference>
<dbReference type="PROSITE" id="PS50600">
    <property type="entry name" value="ULP_PROTEASE"/>
    <property type="match status" value="1"/>
</dbReference>
<dbReference type="Proteomes" id="UP000692954">
    <property type="component" value="Unassembled WGS sequence"/>
</dbReference>
<evidence type="ECO:0000313" key="5">
    <source>
        <dbReference type="EMBL" id="CAD8129981.1"/>
    </source>
</evidence>
<dbReference type="EMBL" id="CAJJDN010000254">
    <property type="protein sequence ID" value="CAD8129981.1"/>
    <property type="molecule type" value="Genomic_DNA"/>
</dbReference>
<dbReference type="InterPro" id="IPR044613">
    <property type="entry name" value="Nep1/2-like"/>
</dbReference>
<sequence>MSETQESEKVQLSIKEEQNNNKYSSTSMVTSNEKNIQSFLKDLCQKGFQIINFDKCKSLFINQNVIFYCSIETIKKFDDYLNSMNCYSCDGKFYSVFYDKNQNPSYKIQEGKFYIFMSRKNIFELNGPGIEYSGKSNFIQFEGSFKYGTPQEIEQKDCNIQMASQYFDQIIIKDIETGRQLNFGIKKNKFQTQDLWCRFNQQLNGKDIQILNQRSWLNSSIIDAYVFFLNLENEKKYFNLNIEIKSQFQQILIIPTSFTSNLGSSYTLEKAKSLFQQELLQFKDLNWNLKLVYKYIGFPINKNNVHWYFLLFHLQDNIVEVFDSLPSICFDDNLVKTLEQILQLGQFNRIIKKDFCQQRDGYSCGYYVCSFMKYISNLFDNPELKYQYNEDEIRRELSYVINQIE</sequence>
<reference evidence="5" key="1">
    <citation type="submission" date="2021-01" db="EMBL/GenBank/DDBJ databases">
        <authorList>
            <consortium name="Genoscope - CEA"/>
            <person name="William W."/>
        </authorList>
    </citation>
    <scope>NUCLEOTIDE SEQUENCE</scope>
</reference>
<keyword evidence="2" id="KW-0378">Hydrolase</keyword>
<accession>A0A8S1RMW6</accession>
<dbReference type="Pfam" id="PF02902">
    <property type="entry name" value="Peptidase_C48"/>
    <property type="match status" value="1"/>
</dbReference>
<dbReference type="GO" id="GO:0008234">
    <property type="term" value="F:cysteine-type peptidase activity"/>
    <property type="evidence" value="ECO:0007669"/>
    <property type="project" value="UniProtKB-KW"/>
</dbReference>
<keyword evidence="3" id="KW-0788">Thiol protease</keyword>
<evidence type="ECO:0000259" key="4">
    <source>
        <dbReference type="PROSITE" id="PS50600"/>
    </source>
</evidence>
<dbReference type="OrthoDB" id="309994at2759"/>
<dbReference type="GO" id="GO:0019784">
    <property type="term" value="F:deNEDDylase activity"/>
    <property type="evidence" value="ECO:0007669"/>
    <property type="project" value="InterPro"/>
</dbReference>
<evidence type="ECO:0000313" key="6">
    <source>
        <dbReference type="Proteomes" id="UP000692954"/>
    </source>
</evidence>
<dbReference type="PANTHER" id="PTHR46468:SF1">
    <property type="entry name" value="SENTRIN-SPECIFIC PROTEASE 8"/>
    <property type="match status" value="1"/>
</dbReference>
<comment type="caution">
    <text evidence="5">The sequence shown here is derived from an EMBL/GenBank/DDBJ whole genome shotgun (WGS) entry which is preliminary data.</text>
</comment>
<dbReference type="InterPro" id="IPR003653">
    <property type="entry name" value="Peptidase_C48_C"/>
</dbReference>